<organism evidence="7 8">
    <name type="scientific">Caballeronia insecticola</name>
    <dbReference type="NCBI Taxonomy" id="758793"/>
    <lineage>
        <taxon>Bacteria</taxon>
        <taxon>Pseudomonadati</taxon>
        <taxon>Pseudomonadota</taxon>
        <taxon>Betaproteobacteria</taxon>
        <taxon>Burkholderiales</taxon>
        <taxon>Burkholderiaceae</taxon>
        <taxon>Caballeronia</taxon>
    </lineage>
</organism>
<dbReference type="PROSITE" id="PS50977">
    <property type="entry name" value="HTH_TETR_2"/>
    <property type="match status" value="1"/>
</dbReference>
<dbReference type="SUPFAM" id="SSF46689">
    <property type="entry name" value="Homeodomain-like"/>
    <property type="match status" value="1"/>
</dbReference>
<dbReference type="Pfam" id="PF00440">
    <property type="entry name" value="TetR_N"/>
    <property type="match status" value="1"/>
</dbReference>
<dbReference type="PATRIC" id="fig|758793.3.peg.3976"/>
<dbReference type="InterPro" id="IPR009057">
    <property type="entry name" value="Homeodomain-like_sf"/>
</dbReference>
<accession>R4WMB0</accession>
<evidence type="ECO:0000259" key="6">
    <source>
        <dbReference type="PROSITE" id="PS50977"/>
    </source>
</evidence>
<gene>
    <name evidence="7" type="ORF">BRPE64_BCDS10670</name>
</gene>
<evidence type="ECO:0000256" key="2">
    <source>
        <dbReference type="ARBA" id="ARBA00023125"/>
    </source>
</evidence>
<dbReference type="Pfam" id="PF13305">
    <property type="entry name" value="TetR_C_33"/>
    <property type="match status" value="1"/>
</dbReference>
<dbReference type="SUPFAM" id="SSF48498">
    <property type="entry name" value="Tetracyclin repressor-like, C-terminal domain"/>
    <property type="match status" value="1"/>
</dbReference>
<keyword evidence="8" id="KW-1185">Reference proteome</keyword>
<dbReference type="AlphaFoldDB" id="R4WMB0"/>
<dbReference type="InterPro" id="IPR050109">
    <property type="entry name" value="HTH-type_TetR-like_transc_reg"/>
</dbReference>
<proteinExistence type="predicted"/>
<feature type="domain" description="HTH tetR-type" evidence="6">
    <location>
        <begin position="21"/>
        <end position="81"/>
    </location>
</feature>
<name>R4WMB0_9BURK</name>
<dbReference type="InterPro" id="IPR036271">
    <property type="entry name" value="Tet_transcr_reg_TetR-rel_C_sf"/>
</dbReference>
<dbReference type="KEGG" id="buo:BRPE64_BCDS10670"/>
<dbReference type="Gene3D" id="1.10.357.10">
    <property type="entry name" value="Tetracycline Repressor, domain 2"/>
    <property type="match status" value="1"/>
</dbReference>
<dbReference type="InterPro" id="IPR025996">
    <property type="entry name" value="MT1864/Rv1816-like_C"/>
</dbReference>
<dbReference type="STRING" id="758793.BRPE64_BCDS10670"/>
<dbReference type="Proteomes" id="UP000013966">
    <property type="component" value="Chromosome 2"/>
</dbReference>
<sequence>MASPAESNMTNGKPRSTYRHGDLRRALIDAGIELAREGGPDAIVLREATRRAGVVPNAAYRHFESRQALLSAVRSAALSRVAQAMEEELAALPRKRRRADAARAGLRAVGTGYLCFAQTETGLFRTAFAAPQAEWGEHEGSYGAGPGGLDPFQLLSRALDDMAETGALAVKRRPDAEYLAWSAVHGFALLVIEGPLQGLGRKQIEALAGRLLDMVENGL</sequence>
<feature type="region of interest" description="Disordered" evidence="5">
    <location>
        <begin position="1"/>
        <end position="20"/>
    </location>
</feature>
<dbReference type="PANTHER" id="PTHR30055:SF234">
    <property type="entry name" value="HTH-TYPE TRANSCRIPTIONAL REGULATOR BETI"/>
    <property type="match status" value="1"/>
</dbReference>
<dbReference type="PANTHER" id="PTHR30055">
    <property type="entry name" value="HTH-TYPE TRANSCRIPTIONAL REGULATOR RUTR"/>
    <property type="match status" value="1"/>
</dbReference>
<keyword evidence="2 4" id="KW-0238">DNA-binding</keyword>
<feature type="DNA-binding region" description="H-T-H motif" evidence="4">
    <location>
        <begin position="44"/>
        <end position="63"/>
    </location>
</feature>
<evidence type="ECO:0000256" key="4">
    <source>
        <dbReference type="PROSITE-ProRule" id="PRU00335"/>
    </source>
</evidence>
<protein>
    <submittedName>
        <fullName evidence="7">Transcriptional regulator TetR family</fullName>
    </submittedName>
</protein>
<evidence type="ECO:0000313" key="7">
    <source>
        <dbReference type="EMBL" id="BAN25728.1"/>
    </source>
</evidence>
<keyword evidence="1" id="KW-0805">Transcription regulation</keyword>
<evidence type="ECO:0000313" key="8">
    <source>
        <dbReference type="Proteomes" id="UP000013966"/>
    </source>
</evidence>
<dbReference type="EMBL" id="AP013059">
    <property type="protein sequence ID" value="BAN25728.1"/>
    <property type="molecule type" value="Genomic_DNA"/>
</dbReference>
<reference evidence="7 8" key="2">
    <citation type="journal article" date="2018" name="Int. J. Syst. Evol. Microbiol.">
        <title>Burkholderia insecticola sp. nov., a gut symbiotic bacterium of the bean bug Riptortus pedestris.</title>
        <authorList>
            <person name="Takeshita K."/>
            <person name="Tamaki H."/>
            <person name="Ohbayashi T."/>
            <person name="Meng X.-Y."/>
            <person name="Sone T."/>
            <person name="Mitani Y."/>
            <person name="Peeters C."/>
            <person name="Kikuchi Y."/>
            <person name="Vandamme P."/>
        </authorList>
    </citation>
    <scope>NUCLEOTIDE SEQUENCE [LARGE SCALE GENOMIC DNA]</scope>
    <source>
        <strain evidence="7">RPE64</strain>
    </source>
</reference>
<keyword evidence="3" id="KW-0804">Transcription</keyword>
<evidence type="ECO:0000256" key="5">
    <source>
        <dbReference type="SAM" id="MobiDB-lite"/>
    </source>
</evidence>
<evidence type="ECO:0000256" key="1">
    <source>
        <dbReference type="ARBA" id="ARBA00023015"/>
    </source>
</evidence>
<evidence type="ECO:0000256" key="3">
    <source>
        <dbReference type="ARBA" id="ARBA00023163"/>
    </source>
</evidence>
<dbReference type="GO" id="GO:0000976">
    <property type="term" value="F:transcription cis-regulatory region binding"/>
    <property type="evidence" value="ECO:0007669"/>
    <property type="project" value="TreeGrafter"/>
</dbReference>
<dbReference type="InterPro" id="IPR001647">
    <property type="entry name" value="HTH_TetR"/>
</dbReference>
<feature type="compositionally biased region" description="Polar residues" evidence="5">
    <location>
        <begin position="1"/>
        <end position="14"/>
    </location>
</feature>
<reference evidence="7 8" key="1">
    <citation type="journal article" date="2013" name="Genome Announc.">
        <title>Complete Genome Sequence of Burkholderia sp. Strain RPE64, Bacterial Symbiont of the Bean Bug Riptortus pedestris.</title>
        <authorList>
            <person name="Shibata T.F."/>
            <person name="Maeda T."/>
            <person name="Nikoh N."/>
            <person name="Yamaguchi K."/>
            <person name="Oshima K."/>
            <person name="Hattori M."/>
            <person name="Nishiyama T."/>
            <person name="Hasebe M."/>
            <person name="Fukatsu T."/>
            <person name="Kikuchi Y."/>
            <person name="Shigenobu S."/>
        </authorList>
    </citation>
    <scope>NUCLEOTIDE SEQUENCE [LARGE SCALE GENOMIC DNA]</scope>
</reference>
<dbReference type="HOGENOM" id="CLU_069356_40_0_4"/>
<dbReference type="GO" id="GO:0003700">
    <property type="term" value="F:DNA-binding transcription factor activity"/>
    <property type="evidence" value="ECO:0007669"/>
    <property type="project" value="TreeGrafter"/>
</dbReference>